<dbReference type="KEGG" id="sla:SERLADRAFT_406004"/>
<feature type="domain" description="BAG" evidence="2">
    <location>
        <begin position="381"/>
        <end position="425"/>
    </location>
</feature>
<dbReference type="AlphaFoldDB" id="F8NKR7"/>
<dbReference type="SUPFAM" id="SSF63491">
    <property type="entry name" value="BAG domain"/>
    <property type="match status" value="1"/>
</dbReference>
<feature type="compositionally biased region" description="Low complexity" evidence="1">
    <location>
        <begin position="525"/>
        <end position="537"/>
    </location>
</feature>
<sequence length="605" mass="66543">MFVLTSVPIPVPIPALHPHFHPPSPIDSSPRKRYMAAALAEARLASMQYVWAALARDEAVRRERQLREEAHRREWMREAAVRTLSERCEEHARRQRTASMASMGAFPMDGFYECRYEPAVVHAQPCYGAPWLQQRHAFYPEERARGYGHGLHHRREHEHGRRVHFEEPRGWQCPDHYREEWRNQEGLVNASHEEQDITLERLFNLVFGGGPARDAETAQLKATPPAQSTSPAQRFSSEARVPASNGSHDHHAPLNQDVFEQELRDTLQAIVLSLFTASDEGQLQKETTKPTSGSSSCAAEGKGKGKVPAAPAEDASPKEPTSKDVAFSLETIRNVGALFEAIQSDVEFPRDLNFDRASSVLASAPDSTYKLAYTSRNAPVRYFEHAMSALLTQLDAVDSFGSEEVRVERRVVVSKIEKALEEVEREVEDKLGKFKWRETREKSGSEAGTSRAENAEPVPIVAASGTVPQAADTSISGPEAPQPVVEVDINTNEPDAPRPPTHSPPSSGPDHRQAEIEQRISHQIASAPSSSPSSSSSELASVGDVDLDRDEPLPPASSVSPSSTGSRSGVDSFLLPAPSRAADVHDELIVVDSDQDGDAWSEVEA</sequence>
<dbReference type="RefSeq" id="XP_007314678.1">
    <property type="nucleotide sequence ID" value="XM_007314616.1"/>
</dbReference>
<dbReference type="GeneID" id="18812638"/>
<feature type="compositionally biased region" description="Basic and acidic residues" evidence="1">
    <location>
        <begin position="509"/>
        <end position="520"/>
    </location>
</feature>
<dbReference type="Pfam" id="PF02179">
    <property type="entry name" value="BAG"/>
    <property type="match status" value="1"/>
</dbReference>
<dbReference type="Gene3D" id="1.20.58.120">
    <property type="entry name" value="BAG domain"/>
    <property type="match status" value="1"/>
</dbReference>
<dbReference type="OrthoDB" id="333905at2759"/>
<name>F8NKR7_SERL9</name>
<feature type="compositionally biased region" description="Pro residues" evidence="1">
    <location>
        <begin position="497"/>
        <end position="507"/>
    </location>
</feature>
<protein>
    <recommendedName>
        <fullName evidence="2">BAG domain-containing protein</fullName>
    </recommendedName>
</protein>
<dbReference type="InterPro" id="IPR003103">
    <property type="entry name" value="BAG_domain"/>
</dbReference>
<feature type="region of interest" description="Disordered" evidence="1">
    <location>
        <begin position="438"/>
        <end position="457"/>
    </location>
</feature>
<organism>
    <name type="scientific">Serpula lacrymans var. lacrymans (strain S7.9)</name>
    <name type="common">Dry rot fungus</name>
    <dbReference type="NCBI Taxonomy" id="578457"/>
    <lineage>
        <taxon>Eukaryota</taxon>
        <taxon>Fungi</taxon>
        <taxon>Dikarya</taxon>
        <taxon>Basidiomycota</taxon>
        <taxon>Agaricomycotina</taxon>
        <taxon>Agaricomycetes</taxon>
        <taxon>Agaricomycetidae</taxon>
        <taxon>Boletales</taxon>
        <taxon>Coniophorineae</taxon>
        <taxon>Serpulaceae</taxon>
        <taxon>Serpula</taxon>
    </lineage>
</organism>
<dbReference type="GO" id="GO:0051087">
    <property type="term" value="F:protein-folding chaperone binding"/>
    <property type="evidence" value="ECO:0007669"/>
    <property type="project" value="InterPro"/>
</dbReference>
<feature type="compositionally biased region" description="Low complexity" evidence="1">
    <location>
        <begin position="556"/>
        <end position="568"/>
    </location>
</feature>
<gene>
    <name evidence="3" type="ORF">SERLADRAFT_406004</name>
</gene>
<evidence type="ECO:0000259" key="2">
    <source>
        <dbReference type="Pfam" id="PF02179"/>
    </source>
</evidence>
<evidence type="ECO:0000313" key="3">
    <source>
        <dbReference type="EMBL" id="EGO28479.1"/>
    </source>
</evidence>
<dbReference type="HOGENOM" id="CLU_451398_0_0_1"/>
<accession>F8NKR7</accession>
<feature type="region of interest" description="Disordered" evidence="1">
    <location>
        <begin position="467"/>
        <end position="574"/>
    </location>
</feature>
<evidence type="ECO:0000256" key="1">
    <source>
        <dbReference type="SAM" id="MobiDB-lite"/>
    </source>
</evidence>
<reference evidence="3" key="1">
    <citation type="submission" date="2011-04" db="EMBL/GenBank/DDBJ databases">
        <title>Evolution of plant cell wall degrading machinery underlies the functional diversity of forest fungi.</title>
        <authorList>
            <consortium name="US DOE Joint Genome Institute (JGI-PGF)"/>
            <person name="Eastwood D.C."/>
            <person name="Floudas D."/>
            <person name="Binder M."/>
            <person name="Majcherczyk A."/>
            <person name="Schneider P."/>
            <person name="Aerts A."/>
            <person name="Asiegbu F.O."/>
            <person name="Baker S.E."/>
            <person name="Barry K."/>
            <person name="Bendiksby M."/>
            <person name="Blumentritt M."/>
            <person name="Coutinho P.M."/>
            <person name="Cullen D."/>
            <person name="Cullen D."/>
            <person name="Gathman A."/>
            <person name="Goodell B."/>
            <person name="Henrissat B."/>
            <person name="Ihrmark K."/>
            <person name="Kauserud H."/>
            <person name="Kohler A."/>
            <person name="LaButti K."/>
            <person name="Lapidus A."/>
            <person name="Lavin J.L."/>
            <person name="Lee Y.-H."/>
            <person name="Lindquist E."/>
            <person name="Lilly W."/>
            <person name="Lucas S."/>
            <person name="Morin E."/>
            <person name="Murat C."/>
            <person name="Oguiza J.A."/>
            <person name="Park J."/>
            <person name="Pisabarro A.G."/>
            <person name="Riley R."/>
            <person name="Rosling A."/>
            <person name="Salamov A."/>
            <person name="Schmidt O."/>
            <person name="Schmutz J."/>
            <person name="Skrede I."/>
            <person name="Stenlid J."/>
            <person name="Wiebenga A."/>
            <person name="Xie X."/>
            <person name="Kues U."/>
            <person name="Hibbett D.S."/>
            <person name="Hoffmeister D."/>
            <person name="Hogberg N."/>
            <person name="Martin F."/>
            <person name="Grigoriev I.V."/>
            <person name="Watkinson S.C."/>
        </authorList>
    </citation>
    <scope>NUCLEOTIDE SEQUENCE</scope>
    <source>
        <strain evidence="3">S7.9</strain>
    </source>
</reference>
<feature type="region of interest" description="Disordered" evidence="1">
    <location>
        <begin position="217"/>
        <end position="252"/>
    </location>
</feature>
<feature type="compositionally biased region" description="Polar residues" evidence="1">
    <location>
        <begin position="225"/>
        <end position="236"/>
    </location>
</feature>
<dbReference type="EMBL" id="GL945430">
    <property type="protein sequence ID" value="EGO28479.1"/>
    <property type="molecule type" value="Genomic_DNA"/>
</dbReference>
<dbReference type="Proteomes" id="UP000008064">
    <property type="component" value="Unassembled WGS sequence"/>
</dbReference>
<dbReference type="InterPro" id="IPR036533">
    <property type="entry name" value="BAG_dom_sf"/>
</dbReference>
<feature type="region of interest" description="Disordered" evidence="1">
    <location>
        <begin position="281"/>
        <end position="323"/>
    </location>
</feature>
<proteinExistence type="predicted"/>